<proteinExistence type="inferred from homology"/>
<reference evidence="4 5" key="2">
    <citation type="journal article" date="2021" name="Syst. Appl. Microbiol.">
        <title>Phylogenetic classification of ten novel species belonging to the genus Bifidobacterium comprising B. phasiani sp. nov., B. pongonis sp. nov., B. saguinibicoloris sp. nov., B. colobi sp. nov., B. simiiventris sp. nov., B. santillanense sp. nov., B. miconis sp. nov., B. amazonense sp. nov., B. pluvialisilvae sp. nov., and B. miconisargentati sp. nov.</title>
        <authorList>
            <person name="Lugli G.A."/>
            <person name="Calvete-Torre I."/>
            <person name="Alessandri G."/>
            <person name="Milani C."/>
            <person name="Turroni F."/>
            <person name="Laiolo P."/>
            <person name="Ossiprandi M.C."/>
            <person name="Margolles A."/>
            <person name="Ruiz L."/>
            <person name="Ventura M."/>
        </authorList>
    </citation>
    <scope>NUCLEOTIDE SEQUENCE [LARGE SCALE GENOMIC DNA]</scope>
    <source>
        <strain evidence="4 5">MA1</strain>
    </source>
</reference>
<sequence>GDLSVDLNHDARTANVSLTVENTGKRDEREVVQVYVKNLDSPLAPRNWRLAGFQPVELTAGENKTLTLPVDPDAFKVYDENGEQIVDGNRFEIYAGISQPDARSAELLGFPPESMTIEF</sequence>
<name>A0ABS9VWC3_9BIFI</name>
<keyword evidence="2" id="KW-0378">Hydrolase</keyword>
<gene>
    <name evidence="4" type="ORF">JS533_008915</name>
</gene>
<dbReference type="InterPro" id="IPR026891">
    <property type="entry name" value="Fn3-like"/>
</dbReference>
<keyword evidence="5" id="KW-1185">Reference proteome</keyword>
<evidence type="ECO:0000256" key="1">
    <source>
        <dbReference type="ARBA" id="ARBA00005336"/>
    </source>
</evidence>
<accession>A0ABS9VWC3</accession>
<evidence type="ECO:0000256" key="2">
    <source>
        <dbReference type="ARBA" id="ARBA00022801"/>
    </source>
</evidence>
<organism evidence="4 5">
    <name type="scientific">Bifidobacterium amazonense</name>
    <dbReference type="NCBI Taxonomy" id="2809027"/>
    <lineage>
        <taxon>Bacteria</taxon>
        <taxon>Bacillati</taxon>
        <taxon>Actinomycetota</taxon>
        <taxon>Actinomycetes</taxon>
        <taxon>Bifidobacteriales</taxon>
        <taxon>Bifidobacteriaceae</taxon>
        <taxon>Bifidobacterium</taxon>
    </lineage>
</organism>
<dbReference type="InterPro" id="IPR050288">
    <property type="entry name" value="Cellulose_deg_GH3"/>
</dbReference>
<feature type="non-terminal residue" evidence="4">
    <location>
        <position position="1"/>
    </location>
</feature>
<evidence type="ECO:0000259" key="3">
    <source>
        <dbReference type="SMART" id="SM01217"/>
    </source>
</evidence>
<dbReference type="EMBL" id="JAFEJT020000037">
    <property type="protein sequence ID" value="MCH9276384.1"/>
    <property type="molecule type" value="Genomic_DNA"/>
</dbReference>
<comment type="caution">
    <text evidence="4">The sequence shown here is derived from an EMBL/GenBank/DDBJ whole genome shotgun (WGS) entry which is preliminary data.</text>
</comment>
<dbReference type="Pfam" id="PF14310">
    <property type="entry name" value="Fn3-like"/>
    <property type="match status" value="1"/>
</dbReference>
<reference evidence="4 5" key="1">
    <citation type="journal article" date="2021" name="Environ. Microbiol.">
        <title>Genetic insights into the dark matter of the mammalian gut microbiota through targeted genome reconstruction.</title>
        <authorList>
            <person name="Lugli G.A."/>
            <person name="Alessandri G."/>
            <person name="Milani C."/>
            <person name="Viappiani A."/>
            <person name="Fontana F."/>
            <person name="Tarracchini C."/>
            <person name="Mancabelli L."/>
            <person name="Argentini C."/>
            <person name="Ruiz L."/>
            <person name="Margolles A."/>
            <person name="van Sinderen D."/>
            <person name="Turroni F."/>
            <person name="Ventura M."/>
        </authorList>
    </citation>
    <scope>NUCLEOTIDE SEQUENCE [LARGE SCALE GENOMIC DNA]</scope>
    <source>
        <strain evidence="4 5">MA1</strain>
    </source>
</reference>
<evidence type="ECO:0000313" key="4">
    <source>
        <dbReference type="EMBL" id="MCH9276384.1"/>
    </source>
</evidence>
<dbReference type="InterPro" id="IPR013783">
    <property type="entry name" value="Ig-like_fold"/>
</dbReference>
<dbReference type="PANTHER" id="PTHR42715">
    <property type="entry name" value="BETA-GLUCOSIDASE"/>
    <property type="match status" value="1"/>
</dbReference>
<dbReference type="SMART" id="SM01217">
    <property type="entry name" value="Fn3_like"/>
    <property type="match status" value="1"/>
</dbReference>
<comment type="similarity">
    <text evidence="1">Belongs to the glycosyl hydrolase 3 family.</text>
</comment>
<dbReference type="Proteomes" id="UP000710815">
    <property type="component" value="Unassembled WGS sequence"/>
</dbReference>
<evidence type="ECO:0000313" key="5">
    <source>
        <dbReference type="Proteomes" id="UP000710815"/>
    </source>
</evidence>
<dbReference type="RefSeq" id="WP_241514068.1">
    <property type="nucleotide sequence ID" value="NZ_JAFEJT020000037.1"/>
</dbReference>
<dbReference type="PANTHER" id="PTHR42715:SF10">
    <property type="entry name" value="BETA-GLUCOSIDASE"/>
    <property type="match status" value="1"/>
</dbReference>
<dbReference type="Gene3D" id="2.60.40.10">
    <property type="entry name" value="Immunoglobulins"/>
    <property type="match status" value="1"/>
</dbReference>
<feature type="domain" description="Fibronectin type III-like" evidence="3">
    <location>
        <begin position="30"/>
        <end position="99"/>
    </location>
</feature>
<protein>
    <submittedName>
        <fullName evidence="4">Fibronectin type III-like domain-contianing protein</fullName>
    </submittedName>
</protein>